<dbReference type="InParanoid" id="G3I8Z9"/>
<proteinExistence type="predicted"/>
<evidence type="ECO:0000313" key="2">
    <source>
        <dbReference type="Proteomes" id="UP000001075"/>
    </source>
</evidence>
<protein>
    <submittedName>
        <fullName evidence="1">Uncharacterized protein</fullName>
    </submittedName>
</protein>
<dbReference type="AlphaFoldDB" id="G3I8Z9"/>
<dbReference type="Proteomes" id="UP000001075">
    <property type="component" value="Unassembled WGS sequence"/>
</dbReference>
<gene>
    <name evidence="1" type="ORF">I79_020032</name>
</gene>
<organism evidence="1 2">
    <name type="scientific">Cricetulus griseus</name>
    <name type="common">Chinese hamster</name>
    <name type="synonym">Cricetulus barabensis griseus</name>
    <dbReference type="NCBI Taxonomy" id="10029"/>
    <lineage>
        <taxon>Eukaryota</taxon>
        <taxon>Metazoa</taxon>
        <taxon>Chordata</taxon>
        <taxon>Craniata</taxon>
        <taxon>Vertebrata</taxon>
        <taxon>Euteleostomi</taxon>
        <taxon>Mammalia</taxon>
        <taxon>Eutheria</taxon>
        <taxon>Euarchontoglires</taxon>
        <taxon>Glires</taxon>
        <taxon>Rodentia</taxon>
        <taxon>Myomorpha</taxon>
        <taxon>Muroidea</taxon>
        <taxon>Cricetidae</taxon>
        <taxon>Cricetinae</taxon>
        <taxon>Cricetulus</taxon>
    </lineage>
</organism>
<reference evidence="2" key="1">
    <citation type="journal article" date="2011" name="Nat. Biotechnol.">
        <title>The genomic sequence of the Chinese hamster ovary (CHO)-K1 cell line.</title>
        <authorList>
            <person name="Xu X."/>
            <person name="Nagarajan H."/>
            <person name="Lewis N.E."/>
            <person name="Pan S."/>
            <person name="Cai Z."/>
            <person name="Liu X."/>
            <person name="Chen W."/>
            <person name="Xie M."/>
            <person name="Wang W."/>
            <person name="Hammond S."/>
            <person name="Andersen M.R."/>
            <person name="Neff N."/>
            <person name="Passarelli B."/>
            <person name="Koh W."/>
            <person name="Fan H.C."/>
            <person name="Wang J."/>
            <person name="Gui Y."/>
            <person name="Lee K.H."/>
            <person name="Betenbaugh M.J."/>
            <person name="Quake S.R."/>
            <person name="Famili I."/>
            <person name="Palsson B.O."/>
            <person name="Wang J."/>
        </authorList>
    </citation>
    <scope>NUCLEOTIDE SEQUENCE [LARGE SCALE GENOMIC DNA]</scope>
    <source>
        <strain evidence="2">CHO K1 cell line</strain>
    </source>
</reference>
<dbReference type="EMBL" id="JH001553">
    <property type="protein sequence ID" value="EGW13656.1"/>
    <property type="molecule type" value="Genomic_DNA"/>
</dbReference>
<name>G3I8Z9_CRIGR</name>
<evidence type="ECO:0000313" key="1">
    <source>
        <dbReference type="EMBL" id="EGW13656.1"/>
    </source>
</evidence>
<accession>G3I8Z9</accession>
<sequence>MEARGQLLRFIPEDLHRAVSISDQWLCLDVRVQPTGGGQKEADSQQDPCCPTQRGSCHTAGDQGLVIVGYWIIQR</sequence>